<evidence type="ECO:0000313" key="4">
    <source>
        <dbReference type="Proteomes" id="UP000507245"/>
    </source>
</evidence>
<protein>
    <submittedName>
        <fullName evidence="2">Uncharacterized protein</fullName>
    </submittedName>
</protein>
<organism evidence="2 4">
    <name type="scientific">Prunus armeniaca</name>
    <name type="common">Apricot</name>
    <name type="synonym">Armeniaca vulgaris</name>
    <dbReference type="NCBI Taxonomy" id="36596"/>
    <lineage>
        <taxon>Eukaryota</taxon>
        <taxon>Viridiplantae</taxon>
        <taxon>Streptophyta</taxon>
        <taxon>Embryophyta</taxon>
        <taxon>Tracheophyta</taxon>
        <taxon>Spermatophyta</taxon>
        <taxon>Magnoliopsida</taxon>
        <taxon>eudicotyledons</taxon>
        <taxon>Gunneridae</taxon>
        <taxon>Pentapetalae</taxon>
        <taxon>rosids</taxon>
        <taxon>fabids</taxon>
        <taxon>Rosales</taxon>
        <taxon>Rosaceae</taxon>
        <taxon>Amygdaloideae</taxon>
        <taxon>Amygdaleae</taxon>
        <taxon>Prunus</taxon>
    </lineage>
</organism>
<dbReference type="Proteomes" id="UP000507222">
    <property type="component" value="Unassembled WGS sequence"/>
</dbReference>
<dbReference type="AlphaFoldDB" id="A0A6J5W1H9"/>
<keyword evidence="4" id="KW-1185">Reference proteome</keyword>
<name>A0A6J5W1H9_PRUAR</name>
<proteinExistence type="predicted"/>
<reference evidence="4" key="1">
    <citation type="journal article" date="2020" name="Genome Biol.">
        <title>Gamete binning: chromosome-level and haplotype-resolved genome assembly enabled by high-throughput single-cell sequencing of gamete genomes.</title>
        <authorList>
            <person name="Campoy J.A."/>
            <person name="Sun H."/>
            <person name="Goel M."/>
            <person name="Jiao W.-B."/>
            <person name="Folz-Donahue K."/>
            <person name="Wang N."/>
            <person name="Rubio M."/>
            <person name="Liu C."/>
            <person name="Kukat C."/>
            <person name="Ruiz D."/>
            <person name="Huettel B."/>
            <person name="Schneeberger K."/>
        </authorList>
    </citation>
    <scope>NUCLEOTIDE SEQUENCE [LARGE SCALE GENOMIC DNA]</scope>
    <source>
        <strain evidence="4">cv. Rojo Pasion</strain>
    </source>
</reference>
<evidence type="ECO:0000313" key="3">
    <source>
        <dbReference type="Proteomes" id="UP000507222"/>
    </source>
</evidence>
<dbReference type="EMBL" id="CAEKKB010000001">
    <property type="protein sequence ID" value="CAB4294303.1"/>
    <property type="molecule type" value="Genomic_DNA"/>
</dbReference>
<dbReference type="EMBL" id="CAEKDK010000001">
    <property type="protein sequence ID" value="CAB4263787.1"/>
    <property type="molecule type" value="Genomic_DNA"/>
</dbReference>
<gene>
    <name evidence="1" type="ORF">CURHAP_LOCUS4849</name>
    <name evidence="2" type="ORF">ORAREDHAP_LOCUS4497</name>
</gene>
<sequence>MEKKKVDDLYCEAGVQESLRLIILPQGGGWSSSKLKIDHSGGRGLRKLGIGSNNSVCRSRCATSPLKMLQS</sequence>
<dbReference type="Proteomes" id="UP000507245">
    <property type="component" value="Unassembled WGS sequence"/>
</dbReference>
<evidence type="ECO:0000313" key="1">
    <source>
        <dbReference type="EMBL" id="CAB4263787.1"/>
    </source>
</evidence>
<evidence type="ECO:0000313" key="2">
    <source>
        <dbReference type="EMBL" id="CAB4294303.1"/>
    </source>
</evidence>
<accession>A0A6J5W1H9</accession>
<reference evidence="2 3" key="2">
    <citation type="submission" date="2020-05" db="EMBL/GenBank/DDBJ databases">
        <authorList>
            <person name="Campoy J."/>
            <person name="Schneeberger K."/>
            <person name="Spophaly S."/>
        </authorList>
    </citation>
    <scope>NUCLEOTIDE SEQUENCE [LARGE SCALE GENOMIC DNA]</scope>
    <source>
        <strain evidence="2">PruArmRojPasFocal</strain>
    </source>
</reference>